<name>A0A8G2EY59_9PROT</name>
<keyword evidence="3" id="KW-1185">Reference proteome</keyword>
<dbReference type="EMBL" id="FNBW01000005">
    <property type="protein sequence ID" value="SDF67880.1"/>
    <property type="molecule type" value="Genomic_DNA"/>
</dbReference>
<gene>
    <name evidence="2" type="ORF">SAMN05660686_02032</name>
</gene>
<dbReference type="AlphaFoldDB" id="A0A8G2EY59"/>
<comment type="caution">
    <text evidence="2">The sequence shown here is derived from an EMBL/GenBank/DDBJ whole genome shotgun (WGS) entry which is preliminary data.</text>
</comment>
<feature type="transmembrane region" description="Helical" evidence="1">
    <location>
        <begin position="37"/>
        <end position="56"/>
    </location>
</feature>
<feature type="transmembrane region" description="Helical" evidence="1">
    <location>
        <begin position="68"/>
        <end position="86"/>
    </location>
</feature>
<dbReference type="Proteomes" id="UP000198615">
    <property type="component" value="Unassembled WGS sequence"/>
</dbReference>
<keyword evidence="1" id="KW-1133">Transmembrane helix</keyword>
<keyword evidence="1" id="KW-0812">Transmembrane</keyword>
<evidence type="ECO:0000313" key="3">
    <source>
        <dbReference type="Proteomes" id="UP000198615"/>
    </source>
</evidence>
<dbReference type="RefSeq" id="WP_093150055.1">
    <property type="nucleotide sequence ID" value="NZ_FNBW01000005.1"/>
</dbReference>
<reference evidence="2 3" key="1">
    <citation type="submission" date="2016-10" db="EMBL/GenBank/DDBJ databases">
        <authorList>
            <person name="Varghese N."/>
            <person name="Submissions S."/>
        </authorList>
    </citation>
    <scope>NUCLEOTIDE SEQUENCE [LARGE SCALE GENOMIC DNA]</scope>
    <source>
        <strain evidence="2 3">DSM 18839</strain>
    </source>
</reference>
<feature type="transmembrane region" description="Helical" evidence="1">
    <location>
        <begin position="93"/>
        <end position="113"/>
    </location>
</feature>
<feature type="transmembrane region" description="Helical" evidence="1">
    <location>
        <begin position="202"/>
        <end position="223"/>
    </location>
</feature>
<feature type="transmembrane region" description="Helical" evidence="1">
    <location>
        <begin position="151"/>
        <end position="169"/>
    </location>
</feature>
<sequence>MTLTDPLIATLAVPVLVTVAVAVLLRLIGGAGTGARTAAFGIPVGLIVAVALLPGLAPTPPVTVMEKLVWLAAAGGLIGILIEMVTQTRFISALAAFFWPFLAVVWTSGIDVTAVISGETPAHQFPYRVFEVSAVAGLIVGRMHQIAEVELCAPVALIVIAAGLGAVGLATGPGYAWAIGLPLAAAGLGWVVCNWPNRRLPFGAPGEIGGSAVAIALAAVMVYQARVPVVLVLLVLSALAIEPLARRFVATNALTKSEAVRPIALAGILALPAALAVVLALYAPALIPDIYRP</sequence>
<evidence type="ECO:0000256" key="1">
    <source>
        <dbReference type="SAM" id="Phobius"/>
    </source>
</evidence>
<dbReference type="OrthoDB" id="10020764at2"/>
<keyword evidence="1" id="KW-0472">Membrane</keyword>
<accession>A0A8G2EY59</accession>
<feature type="transmembrane region" description="Helical" evidence="1">
    <location>
        <begin position="262"/>
        <end position="283"/>
    </location>
</feature>
<evidence type="ECO:0000313" key="2">
    <source>
        <dbReference type="EMBL" id="SDF67880.1"/>
    </source>
</evidence>
<feature type="transmembrane region" description="Helical" evidence="1">
    <location>
        <begin position="6"/>
        <end position="25"/>
    </location>
</feature>
<organism evidence="2 3">
    <name type="scientific">Thalassobaculum litoreum DSM 18839</name>
    <dbReference type="NCBI Taxonomy" id="1123362"/>
    <lineage>
        <taxon>Bacteria</taxon>
        <taxon>Pseudomonadati</taxon>
        <taxon>Pseudomonadota</taxon>
        <taxon>Alphaproteobacteria</taxon>
        <taxon>Rhodospirillales</taxon>
        <taxon>Thalassobaculaceae</taxon>
        <taxon>Thalassobaculum</taxon>
    </lineage>
</organism>
<proteinExistence type="predicted"/>
<feature type="transmembrane region" description="Helical" evidence="1">
    <location>
        <begin position="229"/>
        <end position="250"/>
    </location>
</feature>
<feature type="transmembrane region" description="Helical" evidence="1">
    <location>
        <begin position="175"/>
        <end position="195"/>
    </location>
</feature>
<protein>
    <submittedName>
        <fullName evidence="2">Uncharacterized protein</fullName>
    </submittedName>
</protein>